<protein>
    <submittedName>
        <fullName evidence="3">Type I pullulanase</fullName>
        <ecNumber evidence="3">3.2.1.41</ecNumber>
    </submittedName>
</protein>
<evidence type="ECO:0000256" key="1">
    <source>
        <dbReference type="ARBA" id="ARBA00008061"/>
    </source>
</evidence>
<evidence type="ECO:0000313" key="3">
    <source>
        <dbReference type="EMBL" id="MBC8543833.1"/>
    </source>
</evidence>
<dbReference type="GO" id="GO:0005975">
    <property type="term" value="P:carbohydrate metabolic process"/>
    <property type="evidence" value="ECO:0007669"/>
    <property type="project" value="InterPro"/>
</dbReference>
<feature type="domain" description="Glycosyl hydrolase family 13 catalytic" evidence="2">
    <location>
        <begin position="158"/>
        <end position="561"/>
    </location>
</feature>
<evidence type="ECO:0000313" key="4">
    <source>
        <dbReference type="Proteomes" id="UP000657006"/>
    </source>
</evidence>
<dbReference type="Gene3D" id="3.20.20.80">
    <property type="entry name" value="Glycosidases"/>
    <property type="match status" value="1"/>
</dbReference>
<dbReference type="SUPFAM" id="SSF81296">
    <property type="entry name" value="E set domains"/>
    <property type="match status" value="1"/>
</dbReference>
<dbReference type="NCBIfam" id="TIGR02104">
    <property type="entry name" value="pulA_typeI"/>
    <property type="match status" value="1"/>
</dbReference>
<dbReference type="InterPro" id="IPR011840">
    <property type="entry name" value="PulA_typeI"/>
</dbReference>
<keyword evidence="3" id="KW-0326">Glycosidase</keyword>
<gene>
    <name evidence="3" type="primary">pulA</name>
    <name evidence="3" type="ORF">H8730_09765</name>
</gene>
<evidence type="ECO:0000259" key="2">
    <source>
        <dbReference type="SMART" id="SM00642"/>
    </source>
</evidence>
<dbReference type="CDD" id="cd11341">
    <property type="entry name" value="AmyAc_Pullulanase_LD-like"/>
    <property type="match status" value="1"/>
</dbReference>
<dbReference type="InterPro" id="IPR004193">
    <property type="entry name" value="Glyco_hydro_13_N"/>
</dbReference>
<keyword evidence="4" id="KW-1185">Reference proteome</keyword>
<dbReference type="Pfam" id="PF02922">
    <property type="entry name" value="CBM_48"/>
    <property type="match status" value="1"/>
</dbReference>
<dbReference type="InterPro" id="IPR006047">
    <property type="entry name" value="GH13_cat_dom"/>
</dbReference>
<dbReference type="RefSeq" id="WP_249289768.1">
    <property type="nucleotide sequence ID" value="NZ_JACRSQ010000013.1"/>
</dbReference>
<reference evidence="3" key="1">
    <citation type="submission" date="2020-08" db="EMBL/GenBank/DDBJ databases">
        <title>Genome public.</title>
        <authorList>
            <person name="Liu C."/>
            <person name="Sun Q."/>
        </authorList>
    </citation>
    <scope>NUCLEOTIDE SEQUENCE</scope>
    <source>
        <strain evidence="3">NSJ-32</strain>
    </source>
</reference>
<organism evidence="3 4">
    <name type="scientific">Bianquea renquensis</name>
    <dbReference type="NCBI Taxonomy" id="2763661"/>
    <lineage>
        <taxon>Bacteria</taxon>
        <taxon>Bacillati</taxon>
        <taxon>Bacillota</taxon>
        <taxon>Clostridia</taxon>
        <taxon>Eubacteriales</taxon>
        <taxon>Bianqueaceae</taxon>
        <taxon>Bianquea</taxon>
    </lineage>
</organism>
<dbReference type="SMART" id="SM00642">
    <property type="entry name" value="Aamy"/>
    <property type="match status" value="1"/>
</dbReference>
<comment type="caution">
    <text evidence="3">The sequence shown here is derived from an EMBL/GenBank/DDBJ whole genome shotgun (WGS) entry which is preliminary data.</text>
</comment>
<proteinExistence type="inferred from homology"/>
<dbReference type="Proteomes" id="UP000657006">
    <property type="component" value="Unassembled WGS sequence"/>
</dbReference>
<dbReference type="InterPro" id="IPR013783">
    <property type="entry name" value="Ig-like_fold"/>
</dbReference>
<accession>A0A926DRE5</accession>
<dbReference type="Gene3D" id="2.60.40.10">
    <property type="entry name" value="Immunoglobulins"/>
    <property type="match status" value="1"/>
</dbReference>
<dbReference type="SUPFAM" id="SSF51445">
    <property type="entry name" value="(Trans)glycosidases"/>
    <property type="match status" value="1"/>
</dbReference>
<dbReference type="EC" id="3.2.1.41" evidence="3"/>
<dbReference type="PANTHER" id="PTHR43002">
    <property type="entry name" value="GLYCOGEN DEBRANCHING ENZYME"/>
    <property type="match status" value="1"/>
</dbReference>
<dbReference type="EMBL" id="JACRSQ010000013">
    <property type="protein sequence ID" value="MBC8543833.1"/>
    <property type="molecule type" value="Genomic_DNA"/>
</dbReference>
<dbReference type="InterPro" id="IPR017853">
    <property type="entry name" value="GH"/>
</dbReference>
<sequence>MEQWHMNRLSNIELARYYDSMDFERRYTYDGSDLGSTYTPEKTTWKIWSPLADAVEVRLYTRGSDSEEGASFRGAYACDSAGRGVWSLSLEGDYHGIYYTYGIVINGNKTETADLYGKASGVNGWRSMVVDLKATNPPGWEQDHRISCEHSTDAIIWETHVRDFSESPSSGMVHRGQYLAFTETDTTVNGEGMAPTGISYLNYLGITHVHLLPVFDYATVDERDGQQYNWGYDPLQYNVPEGSYASDPFDGAVRIQEFKAMVQALHRAGIGVVLDVVFNHTFFTEESAFHKTMPYYYHRTNLDGSFSNGSMCGNETACERTMCRRFILDSILYWTTEYHIDGFRFDLMGIHDVDFMNQIRGELDRLPLGKSILMYGEPWTAGQIALRPGLLPAVKGNARLLNERIAIFNDDTRDAIKGNAFSSDTVGFINGGWGMEEQIRRSIRAWAGTTDTVSLPTQTISYTSAHDNYTLWDKLTATINDGILDYDHYNLSRIAANKLAAALILTSQGIPFFLAGEEFARTKWGDHNSYCSESRVNALDWNRTNIFREIVEYYRGLIQIRKQFSAFRDPTGESIQQIYFSAPQDQVVAYTLEGKPQDAWPWIAVILNASLGEREVMLETWQGKTLPERWMIIADEKSAGLTPISYVEGNRMRVPRASVTIAAGCGGP</sequence>
<dbReference type="GO" id="GO:0051060">
    <property type="term" value="F:pullulanase activity"/>
    <property type="evidence" value="ECO:0007669"/>
    <property type="project" value="UniProtKB-EC"/>
</dbReference>
<dbReference type="Gene3D" id="2.60.40.1180">
    <property type="entry name" value="Golgi alpha-mannosidase II"/>
    <property type="match status" value="1"/>
</dbReference>
<comment type="similarity">
    <text evidence="1">Belongs to the glycosyl hydrolase 13 family.</text>
</comment>
<dbReference type="InterPro" id="IPR014756">
    <property type="entry name" value="Ig_E-set"/>
</dbReference>
<name>A0A926DRE5_9FIRM</name>
<dbReference type="Pfam" id="PF00128">
    <property type="entry name" value="Alpha-amylase"/>
    <property type="match status" value="1"/>
</dbReference>
<keyword evidence="3" id="KW-0378">Hydrolase</keyword>
<dbReference type="InterPro" id="IPR013780">
    <property type="entry name" value="Glyco_hydro_b"/>
</dbReference>
<dbReference type="AlphaFoldDB" id="A0A926DRE5"/>
<dbReference type="CDD" id="cd02860">
    <property type="entry name" value="E_set_Pullulanase"/>
    <property type="match status" value="1"/>
</dbReference>